<proteinExistence type="predicted"/>
<accession>A0A0M7ACR1</accession>
<keyword evidence="2" id="KW-0456">Lyase</keyword>
<sequence>MQRAFTNILTEQVAVTAAFYQKLLGYTAKFSSAWFVNLEAPDRTGLELGILLTSHEIVPEAARHQPAGIILTFVVDDCDAVHDRASELGANIIEAPRDMPYGQRRMILRDPAGTIIDVSSLIQAGG</sequence>
<dbReference type="Pfam" id="PF00903">
    <property type="entry name" value="Glyoxalase"/>
    <property type="match status" value="1"/>
</dbReference>
<dbReference type="EMBL" id="CXWD01000012">
    <property type="protein sequence ID" value="CTQ72421.1"/>
    <property type="molecule type" value="Genomic_DNA"/>
</dbReference>
<dbReference type="PROSITE" id="PS51819">
    <property type="entry name" value="VOC"/>
    <property type="match status" value="1"/>
</dbReference>
<dbReference type="RefSeq" id="WP_055672622.1">
    <property type="nucleotide sequence ID" value="NZ_CXWD01000012.1"/>
</dbReference>
<dbReference type="STRING" id="388408.LAX5112_03175"/>
<dbReference type="GO" id="GO:0016829">
    <property type="term" value="F:lyase activity"/>
    <property type="evidence" value="ECO:0007669"/>
    <property type="project" value="UniProtKB-KW"/>
</dbReference>
<evidence type="ECO:0000313" key="2">
    <source>
        <dbReference type="EMBL" id="CTQ72421.1"/>
    </source>
</evidence>
<reference evidence="3" key="1">
    <citation type="submission" date="2015-07" db="EMBL/GenBank/DDBJ databases">
        <authorList>
            <person name="Rodrigo-Torres Lidia"/>
            <person name="Arahal R.David."/>
        </authorList>
    </citation>
    <scope>NUCLEOTIDE SEQUENCE [LARGE SCALE GENOMIC DNA]</scope>
    <source>
        <strain evidence="3">CECT 5112</strain>
    </source>
</reference>
<dbReference type="SUPFAM" id="SSF54593">
    <property type="entry name" value="Glyoxalase/Bleomycin resistance protein/Dihydroxybiphenyl dioxygenase"/>
    <property type="match status" value="1"/>
</dbReference>
<gene>
    <name evidence="2" type="ORF">LAX5112_03175</name>
</gene>
<dbReference type="Gene3D" id="3.30.720.110">
    <property type="match status" value="1"/>
</dbReference>
<dbReference type="AlphaFoldDB" id="A0A0M7ACR1"/>
<keyword evidence="3" id="KW-1185">Reference proteome</keyword>
<dbReference type="Gene3D" id="3.30.720.120">
    <property type="match status" value="1"/>
</dbReference>
<dbReference type="Proteomes" id="UP000053235">
    <property type="component" value="Unassembled WGS sequence"/>
</dbReference>
<feature type="domain" description="VOC" evidence="1">
    <location>
        <begin position="2"/>
        <end position="121"/>
    </location>
</feature>
<dbReference type="InterPro" id="IPR029068">
    <property type="entry name" value="Glyas_Bleomycin-R_OHBP_Dase"/>
</dbReference>
<name>A0A0M7ACR1_9HYPH</name>
<evidence type="ECO:0000259" key="1">
    <source>
        <dbReference type="PROSITE" id="PS51819"/>
    </source>
</evidence>
<protein>
    <submittedName>
        <fullName evidence="2">Putative enzyme related to lactoylglutathione lyase</fullName>
    </submittedName>
</protein>
<dbReference type="InterPro" id="IPR004360">
    <property type="entry name" value="Glyas_Fos-R_dOase_dom"/>
</dbReference>
<evidence type="ECO:0000313" key="3">
    <source>
        <dbReference type="Proteomes" id="UP000053235"/>
    </source>
</evidence>
<dbReference type="InterPro" id="IPR037523">
    <property type="entry name" value="VOC_core"/>
</dbReference>
<dbReference type="CDD" id="cd08359">
    <property type="entry name" value="VOC_like"/>
    <property type="match status" value="1"/>
</dbReference>
<dbReference type="OrthoDB" id="9798201at2"/>
<organism evidence="2 3">
    <name type="scientific">Roseibium alexandrii</name>
    <dbReference type="NCBI Taxonomy" id="388408"/>
    <lineage>
        <taxon>Bacteria</taxon>
        <taxon>Pseudomonadati</taxon>
        <taxon>Pseudomonadota</taxon>
        <taxon>Alphaproteobacteria</taxon>
        <taxon>Hyphomicrobiales</taxon>
        <taxon>Stappiaceae</taxon>
        <taxon>Roseibium</taxon>
    </lineage>
</organism>